<proteinExistence type="predicted"/>
<reference evidence="8 9" key="1">
    <citation type="submission" date="2014-02" db="EMBL/GenBank/DDBJ databases">
        <title>Aquamicrobium defluvii Genome sequencing.</title>
        <authorList>
            <person name="Wang X."/>
        </authorList>
    </citation>
    <scope>NUCLEOTIDE SEQUENCE [LARGE SCALE GENOMIC DNA]</scope>
    <source>
        <strain evidence="8 9">W13Z1</strain>
    </source>
</reference>
<evidence type="ECO:0000256" key="4">
    <source>
        <dbReference type="ARBA" id="ARBA00022695"/>
    </source>
</evidence>
<dbReference type="GO" id="GO:0000428">
    <property type="term" value="C:DNA-directed RNA polymerase complex"/>
    <property type="evidence" value="ECO:0007669"/>
    <property type="project" value="UniProtKB-KW"/>
</dbReference>
<dbReference type="GO" id="GO:0003677">
    <property type="term" value="F:DNA binding"/>
    <property type="evidence" value="ECO:0007669"/>
    <property type="project" value="InterPro"/>
</dbReference>
<dbReference type="eggNOG" id="COG4643">
    <property type="taxonomic scope" value="Bacteria"/>
</dbReference>
<dbReference type="Pfam" id="PF08273">
    <property type="entry name" value="Zn_Ribbon_Prim"/>
    <property type="match status" value="1"/>
</dbReference>
<dbReference type="SUPFAM" id="SSF57783">
    <property type="entry name" value="Zinc beta-ribbon"/>
    <property type="match status" value="1"/>
</dbReference>
<dbReference type="GO" id="GO:0008270">
    <property type="term" value="F:zinc ion binding"/>
    <property type="evidence" value="ECO:0007669"/>
    <property type="project" value="InterPro"/>
</dbReference>
<organism evidence="8 9">
    <name type="scientific">Aquamicrobium defluvii</name>
    <dbReference type="NCBI Taxonomy" id="69279"/>
    <lineage>
        <taxon>Bacteria</taxon>
        <taxon>Pseudomonadati</taxon>
        <taxon>Pseudomonadota</taxon>
        <taxon>Alphaproteobacteria</taxon>
        <taxon>Hyphomicrobiales</taxon>
        <taxon>Phyllobacteriaceae</taxon>
        <taxon>Aquamicrobium</taxon>
    </lineage>
</organism>
<keyword evidence="6" id="KW-0804">Transcription</keyword>
<dbReference type="InterPro" id="IPR013237">
    <property type="entry name" value="Phage_T7_Gp4_N"/>
</dbReference>
<dbReference type="RefSeq" id="WP_035026320.1">
    <property type="nucleotide sequence ID" value="NZ_KK073886.1"/>
</dbReference>
<protein>
    <recommendedName>
        <fullName evidence="7">DNA primase/helicase Gp4 N-terminal Bacteriophage T7-like domain-containing protein</fullName>
    </recommendedName>
</protein>
<evidence type="ECO:0000313" key="9">
    <source>
        <dbReference type="Proteomes" id="UP000019849"/>
    </source>
</evidence>
<dbReference type="InterPro" id="IPR036977">
    <property type="entry name" value="DNA_primase_Znf_CHC2"/>
</dbReference>
<comment type="caution">
    <text evidence="8">The sequence shown here is derived from an EMBL/GenBank/DDBJ whole genome shotgun (WGS) entry which is preliminary data.</text>
</comment>
<dbReference type="InterPro" id="IPR006171">
    <property type="entry name" value="TOPRIM_dom"/>
</dbReference>
<evidence type="ECO:0000256" key="2">
    <source>
        <dbReference type="ARBA" id="ARBA00022515"/>
    </source>
</evidence>
<dbReference type="Gene3D" id="3.90.580.10">
    <property type="entry name" value="Zinc finger, CHC2-type domain"/>
    <property type="match status" value="1"/>
</dbReference>
<dbReference type="EMBL" id="JENY01000012">
    <property type="protein sequence ID" value="EXL08623.1"/>
    <property type="molecule type" value="Genomic_DNA"/>
</dbReference>
<dbReference type="GO" id="GO:0016779">
    <property type="term" value="F:nucleotidyltransferase activity"/>
    <property type="evidence" value="ECO:0007669"/>
    <property type="project" value="UniProtKB-KW"/>
</dbReference>
<keyword evidence="4" id="KW-0548">Nucleotidyltransferase</keyword>
<keyword evidence="2" id="KW-0639">Primosome</keyword>
<gene>
    <name evidence="8" type="ORF">BG36_03580</name>
</gene>
<dbReference type="GO" id="GO:1990077">
    <property type="term" value="C:primosome complex"/>
    <property type="evidence" value="ECO:0007669"/>
    <property type="project" value="UniProtKB-KW"/>
</dbReference>
<evidence type="ECO:0000259" key="7">
    <source>
        <dbReference type="SMART" id="SM00778"/>
    </source>
</evidence>
<dbReference type="InterPro" id="IPR055570">
    <property type="entry name" value="DUF7146"/>
</dbReference>
<dbReference type="Pfam" id="PF13362">
    <property type="entry name" value="Toprim_3"/>
    <property type="match status" value="1"/>
</dbReference>
<dbReference type="SMART" id="SM00778">
    <property type="entry name" value="Prim_Zn_Ribbon"/>
    <property type="match status" value="1"/>
</dbReference>
<dbReference type="Proteomes" id="UP000019849">
    <property type="component" value="Unassembled WGS sequence"/>
</dbReference>
<keyword evidence="1" id="KW-0240">DNA-directed RNA polymerase</keyword>
<accession>A0A011URX5</accession>
<evidence type="ECO:0000256" key="3">
    <source>
        <dbReference type="ARBA" id="ARBA00022679"/>
    </source>
</evidence>
<dbReference type="AlphaFoldDB" id="A0A011URX5"/>
<sequence length="319" mass="35022">MQRREPIWDRARGRWPGILTAIGISSKSLRNRHGPCPMCGGKDRFRFDDKGGNGTWICNQCGAGHGVRLVERFLSTNFKGAAQEIEKHIDAAPVMATATGQREVDGQLRERMNNLWSRAKPITLEDAAGIYLNRRLGLTEFPPSLRYVADERYDEPGSRATWHPAMVARVDPSDIARAEGERAALHRTYLTADGFKADVSAPRKMMGPMPTGAAVRLMPHEDVLGIAEGIETAFAASILFNVPVWAALTADLLQAWEPPPSVSTVMIFGDNDDSLTGHAVAYTLGRRLKAKGLTAVVEVPQRPGTDWNDVLLTQRSRAA</sequence>
<name>A0A011URX5_9HYPH</name>
<evidence type="ECO:0000256" key="1">
    <source>
        <dbReference type="ARBA" id="ARBA00022478"/>
    </source>
</evidence>
<dbReference type="STRING" id="69279.BG36_03580"/>
<evidence type="ECO:0000256" key="5">
    <source>
        <dbReference type="ARBA" id="ARBA00022705"/>
    </source>
</evidence>
<dbReference type="Pfam" id="PF23639">
    <property type="entry name" value="DUF7146"/>
    <property type="match status" value="1"/>
</dbReference>
<keyword evidence="5" id="KW-0235">DNA replication</keyword>
<evidence type="ECO:0000313" key="8">
    <source>
        <dbReference type="EMBL" id="EXL08623.1"/>
    </source>
</evidence>
<dbReference type="PATRIC" id="fig|69279.3.peg.2118"/>
<evidence type="ECO:0000256" key="6">
    <source>
        <dbReference type="ARBA" id="ARBA00023163"/>
    </source>
</evidence>
<dbReference type="GO" id="GO:0006269">
    <property type="term" value="P:DNA replication, synthesis of primer"/>
    <property type="evidence" value="ECO:0007669"/>
    <property type="project" value="UniProtKB-KW"/>
</dbReference>
<dbReference type="HOGENOM" id="CLU_059689_1_0_5"/>
<feature type="domain" description="DNA primase/helicase Gp4 N-terminal Bacteriophage T7-like" evidence="7">
    <location>
        <begin position="31"/>
        <end position="67"/>
    </location>
</feature>
<keyword evidence="3" id="KW-0808">Transferase</keyword>
<dbReference type="GO" id="GO:0004386">
    <property type="term" value="F:helicase activity"/>
    <property type="evidence" value="ECO:0007669"/>
    <property type="project" value="InterPro"/>
</dbReference>